<reference evidence="3 4" key="1">
    <citation type="journal article" date="2019" name="Int. J. Syst. Evol. Microbiol.">
        <title>The Global Catalogue of Microorganisms (GCM) 10K type strain sequencing project: providing services to taxonomists for standard genome sequencing and annotation.</title>
        <authorList>
            <consortium name="The Broad Institute Genomics Platform"/>
            <consortium name="The Broad Institute Genome Sequencing Center for Infectious Disease"/>
            <person name="Wu L."/>
            <person name="Ma J."/>
        </authorList>
    </citation>
    <scope>NUCLEOTIDE SEQUENCE [LARGE SCALE GENOMIC DNA]</scope>
    <source>
        <strain evidence="3 4">JCM 11896</strain>
    </source>
</reference>
<comment type="caution">
    <text evidence="3">The sequence shown here is derived from an EMBL/GenBank/DDBJ whole genome shotgun (WGS) entry which is preliminary data.</text>
</comment>
<feature type="domain" description="Excalibur calcium-binding" evidence="2">
    <location>
        <begin position="86"/>
        <end position="119"/>
    </location>
</feature>
<keyword evidence="4" id="KW-1185">Reference proteome</keyword>
<evidence type="ECO:0000313" key="3">
    <source>
        <dbReference type="EMBL" id="GAA1393645.1"/>
    </source>
</evidence>
<feature type="compositionally biased region" description="Low complexity" evidence="1">
    <location>
        <begin position="48"/>
        <end position="82"/>
    </location>
</feature>
<protein>
    <recommendedName>
        <fullName evidence="2">Excalibur calcium-binding domain-containing protein</fullName>
    </recommendedName>
</protein>
<organism evidence="3 4">
    <name type="scientific">Pseudonocardia kongjuensis</name>
    <dbReference type="NCBI Taxonomy" id="102227"/>
    <lineage>
        <taxon>Bacteria</taxon>
        <taxon>Bacillati</taxon>
        <taxon>Actinomycetota</taxon>
        <taxon>Actinomycetes</taxon>
        <taxon>Pseudonocardiales</taxon>
        <taxon>Pseudonocardiaceae</taxon>
        <taxon>Pseudonocardia</taxon>
    </lineage>
</organism>
<evidence type="ECO:0000259" key="2">
    <source>
        <dbReference type="Pfam" id="PF05901"/>
    </source>
</evidence>
<dbReference type="Proteomes" id="UP001501414">
    <property type="component" value="Unassembled WGS sequence"/>
</dbReference>
<feature type="compositionally biased region" description="Polar residues" evidence="1">
    <location>
        <begin position="122"/>
        <end position="131"/>
    </location>
</feature>
<dbReference type="InterPro" id="IPR008613">
    <property type="entry name" value="Excalibur_Ca-bd_domain"/>
</dbReference>
<sequence>MASQETSTDKKQEGNPLLGCGCLLVILFLIGGLAASCLGGSDEPSDQALPTAAAPPTTTTAAPPTTSAAPTTAYNAPAPAQPIADRDCADFSSQTDAQAALLPGDPEQLDPDNDGVACENHTYGSDNSSPDTYVPAPRAPADDDSSSGGTRPRSGNSGHPCLPGERDGDNDGYCGEG</sequence>
<evidence type="ECO:0000256" key="1">
    <source>
        <dbReference type="SAM" id="MobiDB-lite"/>
    </source>
</evidence>
<dbReference type="Pfam" id="PF05901">
    <property type="entry name" value="Excalibur"/>
    <property type="match status" value="1"/>
</dbReference>
<proteinExistence type="predicted"/>
<name>A0ABN1XZ87_9PSEU</name>
<gene>
    <name evidence="3" type="ORF">GCM10009613_40420</name>
</gene>
<accession>A0ABN1XZ87</accession>
<evidence type="ECO:0000313" key="4">
    <source>
        <dbReference type="Proteomes" id="UP001501414"/>
    </source>
</evidence>
<feature type="region of interest" description="Disordered" evidence="1">
    <location>
        <begin position="39"/>
        <end position="177"/>
    </location>
</feature>
<feature type="compositionally biased region" description="Polar residues" evidence="1">
    <location>
        <begin position="146"/>
        <end position="157"/>
    </location>
</feature>
<dbReference type="EMBL" id="BAAAJK010000024">
    <property type="protein sequence ID" value="GAA1393645.1"/>
    <property type="molecule type" value="Genomic_DNA"/>
</dbReference>